<comment type="caution">
    <text evidence="2">The sequence shown here is derived from an EMBL/GenBank/DDBJ whole genome shotgun (WGS) entry which is preliminary data.</text>
</comment>
<dbReference type="AlphaFoldDB" id="A0AAJ0DC29"/>
<sequence length="568" mass="63946">MGRHQYLERLALGRSPFEDLEPEEAPTETNDENAPPNQQNGDVYQQQYDRKGRPVNPATEKQNQDLRDAQNAVLAVVGVVESKEQRTQLKYRQIAEARAGVLNHEQIRGDVLESTSVSVYEMVMLFPATLLARIQAGTVDFSTPFAQLLATELGKIITGGWGSILAVLFPGRVAQLLCYAVEWMIYDRIEDVRDRVDAAIGKRFRKPFHERAGGSDRQQSPQQKRAHVTAGICKEIACIAVDAILLPLKYYGWAQTLGLAPAWPLFPPWRALLPGGSTSIHNYLWTPLIPHPYIRHLVSPATLLLCWTFVNRHDQQHDPPAAQLTAYTHPHVNKIPQFPQDPFAHFWHTLTLFRRSAIHWLGYGIQRRWYGGTEVADHVELCLRQLEDNRPITEPNPTVREHRWRSTSLALLPPSYLAGCIDGFFRRLFLLPLENAMLRAITSSYLASSFPKTALITSAVANYLRPGGGFAGFGSWTADRNYMSKLGLGLALFCAAETSLFFALSGLVRWNGVRHFGWIDPAEFGKVGRMGNFQYRRTGPAEREEEGGGERAIIHHEDLVGLPGMRER</sequence>
<dbReference type="EMBL" id="JAWDJX010000066">
    <property type="protein sequence ID" value="KAK3047203.1"/>
    <property type="molecule type" value="Genomic_DNA"/>
</dbReference>
<protein>
    <submittedName>
        <fullName evidence="2">Uncharacterized protein</fullName>
    </submittedName>
</protein>
<gene>
    <name evidence="2" type="ORF">LTR09_011405</name>
</gene>
<feature type="region of interest" description="Disordered" evidence="1">
    <location>
        <begin position="1"/>
        <end position="65"/>
    </location>
</feature>
<dbReference type="Proteomes" id="UP001271007">
    <property type="component" value="Unassembled WGS sequence"/>
</dbReference>
<name>A0AAJ0DC29_9PEZI</name>
<feature type="compositionally biased region" description="Polar residues" evidence="1">
    <location>
        <begin position="35"/>
        <end position="47"/>
    </location>
</feature>
<organism evidence="2 3">
    <name type="scientific">Extremus antarcticus</name>
    <dbReference type="NCBI Taxonomy" id="702011"/>
    <lineage>
        <taxon>Eukaryota</taxon>
        <taxon>Fungi</taxon>
        <taxon>Dikarya</taxon>
        <taxon>Ascomycota</taxon>
        <taxon>Pezizomycotina</taxon>
        <taxon>Dothideomycetes</taxon>
        <taxon>Dothideomycetidae</taxon>
        <taxon>Mycosphaerellales</taxon>
        <taxon>Extremaceae</taxon>
        <taxon>Extremus</taxon>
    </lineage>
</organism>
<evidence type="ECO:0000256" key="1">
    <source>
        <dbReference type="SAM" id="MobiDB-lite"/>
    </source>
</evidence>
<accession>A0AAJ0DC29</accession>
<feature type="compositionally biased region" description="Acidic residues" evidence="1">
    <location>
        <begin position="18"/>
        <end position="31"/>
    </location>
</feature>
<keyword evidence="3" id="KW-1185">Reference proteome</keyword>
<proteinExistence type="predicted"/>
<evidence type="ECO:0000313" key="2">
    <source>
        <dbReference type="EMBL" id="KAK3047203.1"/>
    </source>
</evidence>
<evidence type="ECO:0000313" key="3">
    <source>
        <dbReference type="Proteomes" id="UP001271007"/>
    </source>
</evidence>
<reference evidence="2" key="1">
    <citation type="submission" date="2023-04" db="EMBL/GenBank/DDBJ databases">
        <title>Black Yeasts Isolated from many extreme environments.</title>
        <authorList>
            <person name="Coleine C."/>
            <person name="Stajich J.E."/>
            <person name="Selbmann L."/>
        </authorList>
    </citation>
    <scope>NUCLEOTIDE SEQUENCE</scope>
    <source>
        <strain evidence="2">CCFEE 5312</strain>
    </source>
</reference>